<comment type="catalytic activity">
    <reaction evidence="1">
        <text>O-phospho-L-seryl-[protein] + H2O = L-seryl-[protein] + phosphate</text>
        <dbReference type="Rhea" id="RHEA:20629"/>
        <dbReference type="Rhea" id="RHEA-COMP:9863"/>
        <dbReference type="Rhea" id="RHEA-COMP:11604"/>
        <dbReference type="ChEBI" id="CHEBI:15377"/>
        <dbReference type="ChEBI" id="CHEBI:29999"/>
        <dbReference type="ChEBI" id="CHEBI:43474"/>
        <dbReference type="ChEBI" id="CHEBI:83421"/>
        <dbReference type="EC" id="3.1.3.16"/>
    </reaction>
</comment>
<evidence type="ECO:0000313" key="4">
    <source>
        <dbReference type="EMBL" id="CAD8390928.1"/>
    </source>
</evidence>
<dbReference type="EMBL" id="HBEK01001634">
    <property type="protein sequence ID" value="CAD8390928.1"/>
    <property type="molecule type" value="Transcribed_RNA"/>
</dbReference>
<keyword evidence="1" id="KW-0460">Magnesium</keyword>
<dbReference type="PANTHER" id="PTHR12320">
    <property type="entry name" value="PROTEIN PHOSPHATASE 2C"/>
    <property type="match status" value="1"/>
</dbReference>
<keyword evidence="1" id="KW-0904">Protein phosphatase</keyword>
<reference evidence="3" key="1">
    <citation type="submission" date="2021-01" db="EMBL/GenBank/DDBJ databases">
        <authorList>
            <person name="Corre E."/>
            <person name="Pelletier E."/>
            <person name="Niang G."/>
            <person name="Scheremetjew M."/>
            <person name="Finn R."/>
            <person name="Kale V."/>
            <person name="Holt S."/>
            <person name="Cochrane G."/>
            <person name="Meng A."/>
            <person name="Brown T."/>
            <person name="Cohen L."/>
        </authorList>
    </citation>
    <scope>NUCLEOTIDE SEQUENCE</scope>
    <source>
        <strain evidence="3">UTEX LB 2760</strain>
    </source>
</reference>
<comment type="cofactor">
    <cofactor evidence="1">
        <name>Mn(2+)</name>
        <dbReference type="ChEBI" id="CHEBI:29035"/>
    </cofactor>
</comment>
<dbReference type="GO" id="GO:0046872">
    <property type="term" value="F:metal ion binding"/>
    <property type="evidence" value="ECO:0007669"/>
    <property type="project" value="UniProtKB-UniRule"/>
</dbReference>
<dbReference type="InterPro" id="IPR036457">
    <property type="entry name" value="PPM-type-like_dom_sf"/>
</dbReference>
<keyword evidence="1" id="KW-0479">Metal-binding</keyword>
<evidence type="ECO:0000259" key="2">
    <source>
        <dbReference type="PROSITE" id="PS51746"/>
    </source>
</evidence>
<dbReference type="EMBL" id="HBEK01001633">
    <property type="protein sequence ID" value="CAD8390927.1"/>
    <property type="molecule type" value="Transcribed_RNA"/>
</dbReference>
<dbReference type="SUPFAM" id="SSF81606">
    <property type="entry name" value="PP2C-like"/>
    <property type="match status" value="1"/>
</dbReference>
<evidence type="ECO:0000313" key="3">
    <source>
        <dbReference type="EMBL" id="CAD8390927.1"/>
    </source>
</evidence>
<comment type="similarity">
    <text evidence="1">Belongs to the PP2C family.</text>
</comment>
<dbReference type="InterPro" id="IPR001932">
    <property type="entry name" value="PPM-type_phosphatase-like_dom"/>
</dbReference>
<dbReference type="GO" id="GO:0004722">
    <property type="term" value="F:protein serine/threonine phosphatase activity"/>
    <property type="evidence" value="ECO:0007669"/>
    <property type="project" value="UniProtKB-EC"/>
</dbReference>
<accession>A0A6T6KAG8</accession>
<organism evidence="3">
    <name type="scientific">Rhodosorus marinus</name>
    <dbReference type="NCBI Taxonomy" id="101924"/>
    <lineage>
        <taxon>Eukaryota</taxon>
        <taxon>Rhodophyta</taxon>
        <taxon>Stylonematophyceae</taxon>
        <taxon>Stylonematales</taxon>
        <taxon>Stylonemataceae</taxon>
        <taxon>Rhodosorus</taxon>
    </lineage>
</organism>
<dbReference type="Gene3D" id="3.60.40.10">
    <property type="entry name" value="PPM-type phosphatase domain"/>
    <property type="match status" value="1"/>
</dbReference>
<evidence type="ECO:0000256" key="1">
    <source>
        <dbReference type="RuleBase" id="RU366020"/>
    </source>
</evidence>
<dbReference type="PROSITE" id="PS51746">
    <property type="entry name" value="PPM_2"/>
    <property type="match status" value="1"/>
</dbReference>
<dbReference type="AlphaFoldDB" id="A0A6T6KAG8"/>
<comment type="cofactor">
    <cofactor evidence="1">
        <name>Mg(2+)</name>
        <dbReference type="ChEBI" id="CHEBI:18420"/>
    </cofactor>
</comment>
<sequence length="301" mass="32897">MEGVGFVGGIGLVGPGGVRCRTRGRVSMSRIDRCPSAGVLQTLIRQREYRFRGSSTHIQADGVADGTDSSFILQDEGFAGVADTGAHDLSSTYGDVLATRIRYENRTLLDNVVRKVLFSPPESRWTSISKYIENALSLLTFPKFASTCILSLEDQKLRAAWVGSSGFIVIRGDMIVYSSLPSAVDSLESSLSNQRSAPNPLVAESAVIDVEEEDLIVLATDGLWDNVTDCQVLSYLRPQQIEGFVTREWDDPKRQSSTLAYLGTAYADLEERDCFVSNRFVSGATHDDVTAVVLQIAKRGQ</sequence>
<proteinExistence type="inferred from homology"/>
<dbReference type="EC" id="3.1.3.16" evidence="1"/>
<dbReference type="InterPro" id="IPR039123">
    <property type="entry name" value="PPTC7"/>
</dbReference>
<keyword evidence="1" id="KW-0378">Hydrolase</keyword>
<feature type="domain" description="PPM-type phosphatase" evidence="2">
    <location>
        <begin position="52"/>
        <end position="296"/>
    </location>
</feature>
<dbReference type="PANTHER" id="PTHR12320:SF1">
    <property type="entry name" value="PROTEIN PHOSPHATASE PTC7 HOMOLOG"/>
    <property type="match status" value="1"/>
</dbReference>
<keyword evidence="1" id="KW-0464">Manganese</keyword>
<name>A0A6T6KAG8_9RHOD</name>
<gene>
    <name evidence="3" type="ORF">RMAR0315_LOCUS902</name>
    <name evidence="4" type="ORF">RMAR0315_LOCUS903</name>
</gene>
<protein>
    <recommendedName>
        <fullName evidence="1">Protein phosphatase</fullName>
        <ecNumber evidence="1">3.1.3.16</ecNumber>
    </recommendedName>
</protein>
<comment type="catalytic activity">
    <reaction evidence="1">
        <text>O-phospho-L-threonyl-[protein] + H2O = L-threonyl-[protein] + phosphate</text>
        <dbReference type="Rhea" id="RHEA:47004"/>
        <dbReference type="Rhea" id="RHEA-COMP:11060"/>
        <dbReference type="Rhea" id="RHEA-COMP:11605"/>
        <dbReference type="ChEBI" id="CHEBI:15377"/>
        <dbReference type="ChEBI" id="CHEBI:30013"/>
        <dbReference type="ChEBI" id="CHEBI:43474"/>
        <dbReference type="ChEBI" id="CHEBI:61977"/>
        <dbReference type="EC" id="3.1.3.16"/>
    </reaction>
</comment>